<reference evidence="2 3" key="1">
    <citation type="submission" date="2019-04" db="EMBL/GenBank/DDBJ databases">
        <title>Friends and foes A comparative genomics study of 23 Aspergillus species from section Flavi.</title>
        <authorList>
            <consortium name="DOE Joint Genome Institute"/>
            <person name="Kjaerbolling I."/>
            <person name="Vesth T."/>
            <person name="Frisvad J.C."/>
            <person name="Nybo J.L."/>
            <person name="Theobald S."/>
            <person name="Kildgaard S."/>
            <person name="Isbrandt T."/>
            <person name="Kuo A."/>
            <person name="Sato A."/>
            <person name="Lyhne E.K."/>
            <person name="Kogle M.E."/>
            <person name="Wiebenga A."/>
            <person name="Kun R.S."/>
            <person name="Lubbers R.J."/>
            <person name="Makela M.R."/>
            <person name="Barry K."/>
            <person name="Chovatia M."/>
            <person name="Clum A."/>
            <person name="Daum C."/>
            <person name="Haridas S."/>
            <person name="He G."/>
            <person name="LaButti K."/>
            <person name="Lipzen A."/>
            <person name="Mondo S."/>
            <person name="Riley R."/>
            <person name="Salamov A."/>
            <person name="Simmons B.A."/>
            <person name="Magnuson J.K."/>
            <person name="Henrissat B."/>
            <person name="Mortensen U.H."/>
            <person name="Larsen T.O."/>
            <person name="Devries R.P."/>
            <person name="Grigoriev I.V."/>
            <person name="Machida M."/>
            <person name="Baker S.E."/>
            <person name="Andersen M.R."/>
        </authorList>
    </citation>
    <scope>NUCLEOTIDE SEQUENCE [LARGE SCALE GENOMIC DNA]</scope>
    <source>
        <strain evidence="2 3">CBS 117625</strain>
    </source>
</reference>
<protein>
    <submittedName>
        <fullName evidence="2">Uncharacterized protein</fullName>
    </submittedName>
</protein>
<dbReference type="Proteomes" id="UP000325672">
    <property type="component" value="Unassembled WGS sequence"/>
</dbReference>
<dbReference type="EMBL" id="ML743643">
    <property type="protein sequence ID" value="KAE8131988.1"/>
    <property type="molecule type" value="Genomic_DNA"/>
</dbReference>
<dbReference type="GeneID" id="43640313"/>
<gene>
    <name evidence="2" type="ORF">BDV38DRAFT_262509</name>
</gene>
<evidence type="ECO:0000256" key="1">
    <source>
        <dbReference type="SAM" id="SignalP"/>
    </source>
</evidence>
<dbReference type="AlphaFoldDB" id="A0A5N6SB93"/>
<accession>A0A5N6SB93</accession>
<organism evidence="2 3">
    <name type="scientific">Aspergillus pseudotamarii</name>
    <dbReference type="NCBI Taxonomy" id="132259"/>
    <lineage>
        <taxon>Eukaryota</taxon>
        <taxon>Fungi</taxon>
        <taxon>Dikarya</taxon>
        <taxon>Ascomycota</taxon>
        <taxon>Pezizomycotina</taxon>
        <taxon>Eurotiomycetes</taxon>
        <taxon>Eurotiomycetidae</taxon>
        <taxon>Eurotiales</taxon>
        <taxon>Aspergillaceae</taxon>
        <taxon>Aspergillus</taxon>
        <taxon>Aspergillus subgen. Circumdati</taxon>
    </lineage>
</organism>
<proteinExistence type="predicted"/>
<feature type="chain" id="PRO_5024866515" evidence="1">
    <location>
        <begin position="21"/>
        <end position="83"/>
    </location>
</feature>
<dbReference type="RefSeq" id="XP_031908051.1">
    <property type="nucleotide sequence ID" value="XM_032056103.1"/>
</dbReference>
<name>A0A5N6SB93_ASPPS</name>
<evidence type="ECO:0000313" key="3">
    <source>
        <dbReference type="Proteomes" id="UP000325672"/>
    </source>
</evidence>
<sequence>MFRISSVLLILMMILDWSSTQSNILTSNREDQYLHAGLEWGFEGLYIYAQGAQLNRVSTCIQACCMLTFASLSRLYQKTTKIE</sequence>
<keyword evidence="3" id="KW-1185">Reference proteome</keyword>
<feature type="signal peptide" evidence="1">
    <location>
        <begin position="1"/>
        <end position="20"/>
    </location>
</feature>
<evidence type="ECO:0000313" key="2">
    <source>
        <dbReference type="EMBL" id="KAE8131988.1"/>
    </source>
</evidence>
<keyword evidence="1" id="KW-0732">Signal</keyword>